<evidence type="ECO:0000256" key="1">
    <source>
        <dbReference type="SAM" id="SignalP"/>
    </source>
</evidence>
<feature type="domain" description="PKD/Chitinase" evidence="2">
    <location>
        <begin position="326"/>
        <end position="417"/>
    </location>
</feature>
<dbReference type="InterPro" id="IPR022409">
    <property type="entry name" value="PKD/Chitinase_dom"/>
</dbReference>
<feature type="domain" description="PKD/Chitinase" evidence="2">
    <location>
        <begin position="422"/>
        <end position="513"/>
    </location>
</feature>
<feature type="domain" description="PKD/Chitinase" evidence="2">
    <location>
        <begin position="39"/>
        <end position="127"/>
    </location>
</feature>
<comment type="caution">
    <text evidence="3">The sequence shown here is derived from an EMBL/GenBank/DDBJ whole genome shotgun (WGS) entry which is preliminary data.</text>
</comment>
<dbReference type="PANTHER" id="PTHR46182">
    <property type="entry name" value="FI19480P1"/>
    <property type="match status" value="1"/>
</dbReference>
<keyword evidence="4" id="KW-1185">Reference proteome</keyword>
<keyword evidence="1" id="KW-0732">Signal</keyword>
<reference evidence="3" key="1">
    <citation type="submission" date="2022-04" db="EMBL/GenBank/DDBJ databases">
        <title>Alcanivorax sp. CY1518 draft genome sequence.</title>
        <authorList>
            <person name="Zhao G."/>
            <person name="An M."/>
        </authorList>
    </citation>
    <scope>NUCLEOTIDE SEQUENCE</scope>
    <source>
        <strain evidence="3">CY1518</strain>
    </source>
</reference>
<evidence type="ECO:0000259" key="2">
    <source>
        <dbReference type="SMART" id="SM00089"/>
    </source>
</evidence>
<dbReference type="EMBL" id="JALKII010000004">
    <property type="protein sequence ID" value="MCK0537554.1"/>
    <property type="molecule type" value="Genomic_DNA"/>
</dbReference>
<dbReference type="InterPro" id="IPR029865">
    <property type="entry name" value="KIAA0319-like"/>
</dbReference>
<feature type="domain" description="PKD/Chitinase" evidence="2">
    <location>
        <begin position="134"/>
        <end position="224"/>
    </location>
</feature>
<name>A0ABT0E7D3_9GAMM</name>
<evidence type="ECO:0000313" key="4">
    <source>
        <dbReference type="Proteomes" id="UP001165524"/>
    </source>
</evidence>
<dbReference type="SMART" id="SM00089">
    <property type="entry name" value="PKD"/>
    <property type="match status" value="5"/>
</dbReference>
<protein>
    <submittedName>
        <fullName evidence="3">PKD domain-containing protein</fullName>
    </submittedName>
</protein>
<dbReference type="RefSeq" id="WP_246951258.1">
    <property type="nucleotide sequence ID" value="NZ_JALKII010000004.1"/>
</dbReference>
<feature type="chain" id="PRO_5047332103" evidence="1">
    <location>
        <begin position="23"/>
        <end position="644"/>
    </location>
</feature>
<dbReference type="Proteomes" id="UP001165524">
    <property type="component" value="Unassembled WGS sequence"/>
</dbReference>
<gene>
    <name evidence="3" type="ORF">MU846_07505</name>
</gene>
<feature type="domain" description="PKD/Chitinase" evidence="2">
    <location>
        <begin position="229"/>
        <end position="317"/>
    </location>
</feature>
<dbReference type="Gene3D" id="2.60.40.10">
    <property type="entry name" value="Immunoglobulins"/>
    <property type="match status" value="5"/>
</dbReference>
<dbReference type="InterPro" id="IPR035986">
    <property type="entry name" value="PKD_dom_sf"/>
</dbReference>
<organism evidence="3 4">
    <name type="scientific">Alcanivorax quisquiliarum</name>
    <dbReference type="NCBI Taxonomy" id="2933565"/>
    <lineage>
        <taxon>Bacteria</taxon>
        <taxon>Pseudomonadati</taxon>
        <taxon>Pseudomonadota</taxon>
        <taxon>Gammaproteobacteria</taxon>
        <taxon>Oceanospirillales</taxon>
        <taxon>Alcanivoracaceae</taxon>
        <taxon>Alcanivorax</taxon>
    </lineage>
</organism>
<evidence type="ECO:0000313" key="3">
    <source>
        <dbReference type="EMBL" id="MCK0537554.1"/>
    </source>
</evidence>
<feature type="signal peptide" evidence="1">
    <location>
        <begin position="1"/>
        <end position="22"/>
    </location>
</feature>
<accession>A0ABT0E7D3</accession>
<dbReference type="InterPro" id="IPR013783">
    <property type="entry name" value="Ig-like_fold"/>
</dbReference>
<dbReference type="Pfam" id="PF22352">
    <property type="entry name" value="K319L-like_PKD"/>
    <property type="match status" value="4"/>
</dbReference>
<proteinExistence type="predicted"/>
<sequence length="644" mass="67034">MYPAWFARILAVVIFLSLAACGGGGSSSGGGGAVNAEPIAHAGNNQNVKVGDTVVLDGTKSFDEDGDALSYQWRVVSAPGGESVSLVGGDTVRPTFVALSAGQYVLELIVNDGSADSEPVTVSVTATVANSAPVADAGSDQSVKTGSLVTLDGRNSSDVDGDSLTYQWAFVQRPQGSTALLGNARAVTTTFTPDLDGVYVVGLVVSDGALESETDEVAITAATPNSAPVAHAGSNQTVTEGDTVTLDGSRSADADGDLITYAWHIVSKPEGSAAVLGGADTVSPTFTADLPGVYVIGLVIDDGELSSAQTNVTVTADDKPLPPIAVIQEGDYSTILGATLNVRAATVDPNGTSVGGFTWELVSKPEGSQSELIPGRHTSTYVRITYDTPGYYVIGLTVWGNGLKSEQTRITVTVAEPNYRPVADAGENQHVNIGDLVFLDGTNSYDDNADDTLSYAWTMTSRASGSNAVLMDTTSPTPSFTPDRAGDYVFRLIVNDGQVDSLADTVTITAVEPLVDGLRLEVNNSGSSWSDIKMPYISNGTIERTTTCVGTCPTDVVLATYRVTAIGGDYTVSNVDASVLGTVGLQLNPYINGLHTGQLIVEGQTVEFTLEVARVQVSGIDVQFAFDVVETGNRFEVNRKVTLY</sequence>
<dbReference type="PANTHER" id="PTHR46182:SF2">
    <property type="entry name" value="FI19480P1"/>
    <property type="match status" value="1"/>
</dbReference>
<dbReference type="SUPFAM" id="SSF49299">
    <property type="entry name" value="PKD domain"/>
    <property type="match status" value="5"/>
</dbReference>